<dbReference type="AlphaFoldDB" id="A0A835H5Y0"/>
<comment type="caution">
    <text evidence="2">The sequence shown here is derived from an EMBL/GenBank/DDBJ whole genome shotgun (WGS) entry which is preliminary data.</text>
</comment>
<feature type="domain" description="Agenet" evidence="1">
    <location>
        <begin position="76"/>
        <end position="153"/>
    </location>
</feature>
<evidence type="ECO:0000313" key="3">
    <source>
        <dbReference type="Proteomes" id="UP000631114"/>
    </source>
</evidence>
<dbReference type="Pfam" id="PF05641">
    <property type="entry name" value="Agenet"/>
    <property type="match status" value="1"/>
</dbReference>
<organism evidence="2 3">
    <name type="scientific">Coptis chinensis</name>
    <dbReference type="NCBI Taxonomy" id="261450"/>
    <lineage>
        <taxon>Eukaryota</taxon>
        <taxon>Viridiplantae</taxon>
        <taxon>Streptophyta</taxon>
        <taxon>Embryophyta</taxon>
        <taxon>Tracheophyta</taxon>
        <taxon>Spermatophyta</taxon>
        <taxon>Magnoliopsida</taxon>
        <taxon>Ranunculales</taxon>
        <taxon>Ranunculaceae</taxon>
        <taxon>Coptidoideae</taxon>
        <taxon>Coptis</taxon>
    </lineage>
</organism>
<dbReference type="PANTHER" id="PTHR31917">
    <property type="entry name" value="AGENET DOMAIN-CONTAINING PROTEIN-RELATED"/>
    <property type="match status" value="1"/>
</dbReference>
<accession>A0A835H5Y0</accession>
<reference evidence="2 3" key="1">
    <citation type="submission" date="2020-10" db="EMBL/GenBank/DDBJ databases">
        <title>The Coptis chinensis genome and diversification of protoberbering-type alkaloids.</title>
        <authorList>
            <person name="Wang B."/>
            <person name="Shu S."/>
            <person name="Song C."/>
            <person name="Liu Y."/>
        </authorList>
    </citation>
    <scope>NUCLEOTIDE SEQUENCE [LARGE SCALE GENOMIC DNA]</scope>
    <source>
        <strain evidence="2">HL-2020</strain>
        <tissue evidence="2">Leaf</tissue>
    </source>
</reference>
<name>A0A835H5Y0_9MAGN</name>
<feature type="domain" description="Agenet" evidence="1">
    <location>
        <begin position="4"/>
        <end position="74"/>
    </location>
</feature>
<dbReference type="OrthoDB" id="2020707at2759"/>
<dbReference type="EMBL" id="JADFTS010000008">
    <property type="protein sequence ID" value="KAF9592699.1"/>
    <property type="molecule type" value="Genomic_DNA"/>
</dbReference>
<keyword evidence="3" id="KW-1185">Reference proteome</keyword>
<dbReference type="CDD" id="cd20405">
    <property type="entry name" value="Tudor_Agenet_AtDUF_rpt1_3"/>
    <property type="match status" value="1"/>
</dbReference>
<evidence type="ECO:0000259" key="1">
    <source>
        <dbReference type="SMART" id="SM00743"/>
    </source>
</evidence>
<dbReference type="Proteomes" id="UP000631114">
    <property type="component" value="Unassembled WGS sequence"/>
</dbReference>
<dbReference type="InterPro" id="IPR014002">
    <property type="entry name" value="Agenet_dom_plant"/>
</dbReference>
<proteinExistence type="predicted"/>
<dbReference type="PANTHER" id="PTHR31917:SF80">
    <property type="entry name" value="AGENET DOMAIN-CONTAINING PROTEIN-RELATED"/>
    <property type="match status" value="1"/>
</dbReference>
<sequence length="182" mass="20478">MGDAHFTKGMEVEVFSDDMSFRGALFQAKFIRSNSTKNKVFVEYEGFMKDDSGTQPLREFINVVNVRPKPPEELCRNFELSDEVDAFQDCVWWEGVVTKVKENSREWIGGTSWLPPMEDTTKLQAHTAPNKSESSAHLVCSRKKIKIKPSVSKRRSLSPVAVVHASLASVEATTEAEAHMLI</sequence>
<evidence type="ECO:0000313" key="2">
    <source>
        <dbReference type="EMBL" id="KAF9592699.1"/>
    </source>
</evidence>
<dbReference type="InterPro" id="IPR008395">
    <property type="entry name" value="Agenet-like_dom"/>
</dbReference>
<protein>
    <recommendedName>
        <fullName evidence="1">Agenet domain-containing protein</fullName>
    </recommendedName>
</protein>
<gene>
    <name evidence="2" type="ORF">IFM89_016776</name>
</gene>
<dbReference type="SMART" id="SM00743">
    <property type="entry name" value="Agenet"/>
    <property type="match status" value="2"/>
</dbReference>